<dbReference type="Proteomes" id="UP000289784">
    <property type="component" value="Unassembled WGS sequence"/>
</dbReference>
<dbReference type="InterPro" id="IPR058792">
    <property type="entry name" value="Beta-barrel_RND_2"/>
</dbReference>
<keyword evidence="8" id="KW-1185">Reference proteome</keyword>
<dbReference type="Gene3D" id="2.40.50.100">
    <property type="match status" value="1"/>
</dbReference>
<protein>
    <submittedName>
        <fullName evidence="7">HlyD family secretion protein</fullName>
    </submittedName>
</protein>
<dbReference type="PANTHER" id="PTHR30386:SF24">
    <property type="entry name" value="MULTIDRUG RESISTANCE EFFLUX PUMP"/>
    <property type="match status" value="1"/>
</dbReference>
<gene>
    <name evidence="7" type="ORF">EPA99_10940</name>
</gene>
<feature type="region of interest" description="Disordered" evidence="3">
    <location>
        <begin position="86"/>
        <end position="124"/>
    </location>
</feature>
<dbReference type="SUPFAM" id="SSF111369">
    <property type="entry name" value="HlyD-like secretion proteins"/>
    <property type="match status" value="2"/>
</dbReference>
<evidence type="ECO:0000313" key="8">
    <source>
        <dbReference type="Proteomes" id="UP000289784"/>
    </source>
</evidence>
<feature type="coiled-coil region" evidence="2">
    <location>
        <begin position="238"/>
        <end position="338"/>
    </location>
</feature>
<dbReference type="InterPro" id="IPR058625">
    <property type="entry name" value="MdtA-like_BSH"/>
</dbReference>
<dbReference type="OrthoDB" id="9811754at2"/>
<keyword evidence="4" id="KW-0472">Membrane</keyword>
<keyword evidence="4" id="KW-1133">Transmembrane helix</keyword>
<keyword evidence="4" id="KW-0812">Transmembrane</keyword>
<dbReference type="EMBL" id="SAWZ01000005">
    <property type="protein sequence ID" value="RXR05466.1"/>
    <property type="molecule type" value="Genomic_DNA"/>
</dbReference>
<feature type="compositionally biased region" description="Basic and acidic residues" evidence="3">
    <location>
        <begin position="466"/>
        <end position="475"/>
    </location>
</feature>
<dbReference type="InterPro" id="IPR050739">
    <property type="entry name" value="MFP"/>
</dbReference>
<sequence>MEERHPPYGGQRVTCVGWTTRSLSTKAAGAALNEGAASTLWVLGALQRQRLLKAWRQGFCYSCTIEYSIGLRSPYARVWSPCAAATPSADKDPSLSENTDPQRQDAEQTPQGQDQNGKTKPSPLKNPRVKWTLIVVGVLALILLLAWFLHWLLVGRYMQETNNAYLQADAVAVAPRVNGYVTEVFVRDDQHVRKGAPLLQIDDRTYKATLQQAEAAIAVREADIAAAEAGLAGYTSQLVQARAQLTSATATLKFAQAEVKRFTPLAASGADTHEHLESLVHQRDQARAQAEAAQSQVESAQSQIQAGQAQLRQAGAGLKQAQADADQARVALEDTRLTAAIDGTIGDKTVQVGQFLAAGTRTMTLVPVQTLYLVANFKETQVGLMRPGQPVEIEADALSGVSLKGTVESISPGTGSQFALLPPENATGNFTKVVQRIPVRIRVEAGAEARKVLVPGMSVIATVDTRSAKQAKDTVQDEAEQGEAAR</sequence>
<reference evidence="7 8" key="1">
    <citation type="submission" date="2019-01" db="EMBL/GenBank/DDBJ databases">
        <title>Pseudoxanthomonas composti sp. nov., isolated from compost.</title>
        <authorList>
            <person name="Yang G."/>
        </authorList>
    </citation>
    <scope>NUCLEOTIDE SEQUENCE [LARGE SCALE GENOMIC DNA]</scope>
    <source>
        <strain evidence="7 8">GSS15</strain>
    </source>
</reference>
<dbReference type="PRINTS" id="PR01490">
    <property type="entry name" value="RTXTOXIND"/>
</dbReference>
<feature type="domain" description="CusB-like beta-barrel" evidence="6">
    <location>
        <begin position="372"/>
        <end position="414"/>
    </location>
</feature>
<comment type="caution">
    <text evidence="7">The sequence shown here is derived from an EMBL/GenBank/DDBJ whole genome shotgun (WGS) entry which is preliminary data.</text>
</comment>
<dbReference type="GO" id="GO:0055085">
    <property type="term" value="P:transmembrane transport"/>
    <property type="evidence" value="ECO:0007669"/>
    <property type="project" value="InterPro"/>
</dbReference>
<evidence type="ECO:0000259" key="5">
    <source>
        <dbReference type="Pfam" id="PF25917"/>
    </source>
</evidence>
<evidence type="ECO:0000256" key="2">
    <source>
        <dbReference type="SAM" id="Coils"/>
    </source>
</evidence>
<dbReference type="AlphaFoldDB" id="A0A4Q1JVG4"/>
<evidence type="ECO:0000256" key="4">
    <source>
        <dbReference type="SAM" id="Phobius"/>
    </source>
</evidence>
<feature type="region of interest" description="Disordered" evidence="3">
    <location>
        <begin position="465"/>
        <end position="486"/>
    </location>
</feature>
<evidence type="ECO:0000313" key="7">
    <source>
        <dbReference type="EMBL" id="RXR05466.1"/>
    </source>
</evidence>
<evidence type="ECO:0000259" key="6">
    <source>
        <dbReference type="Pfam" id="PF25954"/>
    </source>
</evidence>
<proteinExistence type="inferred from homology"/>
<dbReference type="Pfam" id="PF25954">
    <property type="entry name" value="Beta-barrel_RND_2"/>
    <property type="match status" value="1"/>
</dbReference>
<dbReference type="Gene3D" id="2.40.30.170">
    <property type="match status" value="1"/>
</dbReference>
<feature type="transmembrane region" description="Helical" evidence="4">
    <location>
        <begin position="131"/>
        <end position="153"/>
    </location>
</feature>
<keyword evidence="2" id="KW-0175">Coiled coil</keyword>
<comment type="similarity">
    <text evidence="1">Belongs to the membrane fusion protein (MFP) (TC 8.A.1) family.</text>
</comment>
<dbReference type="Gene3D" id="1.10.287.470">
    <property type="entry name" value="Helix hairpin bin"/>
    <property type="match status" value="2"/>
</dbReference>
<dbReference type="Pfam" id="PF25917">
    <property type="entry name" value="BSH_RND"/>
    <property type="match status" value="1"/>
</dbReference>
<accession>A0A4Q1JVG4</accession>
<dbReference type="PANTHER" id="PTHR30386">
    <property type="entry name" value="MEMBRANE FUSION SUBUNIT OF EMRAB-TOLC MULTIDRUG EFFLUX PUMP"/>
    <property type="match status" value="1"/>
</dbReference>
<evidence type="ECO:0000256" key="3">
    <source>
        <dbReference type="SAM" id="MobiDB-lite"/>
    </source>
</evidence>
<feature type="compositionally biased region" description="Basic and acidic residues" evidence="3">
    <location>
        <begin position="89"/>
        <end position="106"/>
    </location>
</feature>
<feature type="compositionally biased region" description="Polar residues" evidence="3">
    <location>
        <begin position="107"/>
        <end position="119"/>
    </location>
</feature>
<organism evidence="7 8">
    <name type="scientific">Pseudoxanthomonas composti</name>
    <dbReference type="NCBI Taxonomy" id="2137479"/>
    <lineage>
        <taxon>Bacteria</taxon>
        <taxon>Pseudomonadati</taxon>
        <taxon>Pseudomonadota</taxon>
        <taxon>Gammaproteobacteria</taxon>
        <taxon>Lysobacterales</taxon>
        <taxon>Lysobacteraceae</taxon>
        <taxon>Pseudoxanthomonas</taxon>
    </lineage>
</organism>
<feature type="domain" description="Multidrug resistance protein MdtA-like barrel-sandwich hybrid" evidence="5">
    <location>
        <begin position="170"/>
        <end position="366"/>
    </location>
</feature>
<evidence type="ECO:0000256" key="1">
    <source>
        <dbReference type="ARBA" id="ARBA00009477"/>
    </source>
</evidence>
<name>A0A4Q1JVG4_9GAMM</name>
<feature type="compositionally biased region" description="Acidic residues" evidence="3">
    <location>
        <begin position="476"/>
        <end position="486"/>
    </location>
</feature>